<protein>
    <submittedName>
        <fullName evidence="3">Uncharacterized protein</fullName>
    </submittedName>
</protein>
<keyword evidence="4" id="KW-1185">Reference proteome</keyword>
<evidence type="ECO:0000313" key="3">
    <source>
        <dbReference type="EMBL" id="GMR41478.1"/>
    </source>
</evidence>
<evidence type="ECO:0000313" key="4">
    <source>
        <dbReference type="Proteomes" id="UP001328107"/>
    </source>
</evidence>
<evidence type="ECO:0000256" key="1">
    <source>
        <dbReference type="SAM" id="Coils"/>
    </source>
</evidence>
<keyword evidence="1" id="KW-0175">Coiled coil</keyword>
<feature type="compositionally biased region" description="Polar residues" evidence="2">
    <location>
        <begin position="107"/>
        <end position="117"/>
    </location>
</feature>
<feature type="non-terminal residue" evidence="3">
    <location>
        <position position="1"/>
    </location>
</feature>
<reference evidence="4" key="1">
    <citation type="submission" date="2022-10" db="EMBL/GenBank/DDBJ databases">
        <title>Genome assembly of Pristionchus species.</title>
        <authorList>
            <person name="Yoshida K."/>
            <person name="Sommer R.J."/>
        </authorList>
    </citation>
    <scope>NUCLEOTIDE SEQUENCE [LARGE SCALE GENOMIC DNA]</scope>
    <source>
        <strain evidence="4">RS5460</strain>
    </source>
</reference>
<feature type="compositionally biased region" description="Low complexity" evidence="2">
    <location>
        <begin position="118"/>
        <end position="136"/>
    </location>
</feature>
<feature type="coiled-coil region" evidence="1">
    <location>
        <begin position="233"/>
        <end position="260"/>
    </location>
</feature>
<feature type="compositionally biased region" description="Low complexity" evidence="2">
    <location>
        <begin position="79"/>
        <end position="103"/>
    </location>
</feature>
<comment type="caution">
    <text evidence="3">The sequence shown here is derived from an EMBL/GenBank/DDBJ whole genome shotgun (WGS) entry which is preliminary data.</text>
</comment>
<proteinExistence type="predicted"/>
<dbReference type="EMBL" id="BTRK01000003">
    <property type="protein sequence ID" value="GMR41478.1"/>
    <property type="molecule type" value="Genomic_DNA"/>
</dbReference>
<sequence length="312" mass="33563">GECRVRVPPCSTCSMSSAAAAAPLDKRTRRNSSKPSPLDAAIVAASNAVEGCLKSPMTPSRRAIKKEEGPPRSAPPISSPIEALAAAAVSAAAAATPKSPTAAEVKTQPQPSTSRQIPPNLNLSNPATPTTPNPALRSPRPPIKSAHFDALEAEGERDAMVRTLVLQLQREMQDEIDRLTSVHRKALEDKNAEFQALAELLSKKREDWSLQMAAKMTLIADQQHDIVGFVKQANESAIRIKTLEEELAKEKAANEKLRVQLGEVPSSKTFVKPKDPPAEEELILISSNKDSDGFEKPSTNARKAPKRPAADN</sequence>
<organism evidence="3 4">
    <name type="scientific">Pristionchus mayeri</name>
    <dbReference type="NCBI Taxonomy" id="1317129"/>
    <lineage>
        <taxon>Eukaryota</taxon>
        <taxon>Metazoa</taxon>
        <taxon>Ecdysozoa</taxon>
        <taxon>Nematoda</taxon>
        <taxon>Chromadorea</taxon>
        <taxon>Rhabditida</taxon>
        <taxon>Rhabditina</taxon>
        <taxon>Diplogasteromorpha</taxon>
        <taxon>Diplogasteroidea</taxon>
        <taxon>Neodiplogasteridae</taxon>
        <taxon>Pristionchus</taxon>
    </lineage>
</organism>
<evidence type="ECO:0000256" key="2">
    <source>
        <dbReference type="SAM" id="MobiDB-lite"/>
    </source>
</evidence>
<accession>A0AAN5C8E3</accession>
<feature type="region of interest" description="Disordered" evidence="2">
    <location>
        <begin position="53"/>
        <end position="143"/>
    </location>
</feature>
<gene>
    <name evidence="3" type="ORF">PMAYCL1PPCAC_11673</name>
</gene>
<feature type="region of interest" description="Disordered" evidence="2">
    <location>
        <begin position="285"/>
        <end position="312"/>
    </location>
</feature>
<feature type="region of interest" description="Disordered" evidence="2">
    <location>
        <begin position="16"/>
        <end position="39"/>
    </location>
</feature>
<dbReference type="Proteomes" id="UP001328107">
    <property type="component" value="Unassembled WGS sequence"/>
</dbReference>
<dbReference type="AlphaFoldDB" id="A0AAN5C8E3"/>
<name>A0AAN5C8E3_9BILA</name>